<evidence type="ECO:0000313" key="1">
    <source>
        <dbReference type="EMBL" id="KOF82458.1"/>
    </source>
</evidence>
<reference evidence="1" key="1">
    <citation type="submission" date="2015-07" db="EMBL/GenBank/DDBJ databases">
        <title>MeaNS - Measles Nucleotide Surveillance Program.</title>
        <authorList>
            <person name="Tran T."/>
            <person name="Druce J."/>
        </authorList>
    </citation>
    <scope>NUCLEOTIDE SEQUENCE</scope>
    <source>
        <strain evidence="1">UCB-OBI-ISO-001</strain>
        <tissue evidence="1">Gonad</tissue>
    </source>
</reference>
<name>A0A0L8GZR8_OCTBM</name>
<organism evidence="1">
    <name type="scientific">Octopus bimaculoides</name>
    <name type="common">California two-spotted octopus</name>
    <dbReference type="NCBI Taxonomy" id="37653"/>
    <lineage>
        <taxon>Eukaryota</taxon>
        <taxon>Metazoa</taxon>
        <taxon>Spiralia</taxon>
        <taxon>Lophotrochozoa</taxon>
        <taxon>Mollusca</taxon>
        <taxon>Cephalopoda</taxon>
        <taxon>Coleoidea</taxon>
        <taxon>Octopodiformes</taxon>
        <taxon>Octopoda</taxon>
        <taxon>Incirrata</taxon>
        <taxon>Octopodidae</taxon>
        <taxon>Octopus</taxon>
    </lineage>
</organism>
<sequence length="63" mass="7568">MHQHQHHHNHTHQQLHHLRRCKGTLANLMSLGLAGRCIGPRNWKKLFTFDLLCFYWTISVSFY</sequence>
<gene>
    <name evidence="1" type="ORF">OCBIM_22025269mg</name>
</gene>
<accession>A0A0L8GZR8</accession>
<dbReference type="EMBL" id="KQ419754">
    <property type="protein sequence ID" value="KOF82458.1"/>
    <property type="molecule type" value="Genomic_DNA"/>
</dbReference>
<dbReference type="AlphaFoldDB" id="A0A0L8GZR8"/>
<proteinExistence type="predicted"/>
<protein>
    <submittedName>
        <fullName evidence="1">Uncharacterized protein</fullName>
    </submittedName>
</protein>